<comment type="caution">
    <text evidence="2">The sequence shown here is derived from an EMBL/GenBank/DDBJ whole genome shotgun (WGS) entry which is preliminary data.</text>
</comment>
<proteinExistence type="predicted"/>
<evidence type="ECO:0000313" key="2">
    <source>
        <dbReference type="EMBL" id="KAK8398212.1"/>
    </source>
</evidence>
<name>A0AAW0UHQ2_SCYPA</name>
<dbReference type="Proteomes" id="UP001487740">
    <property type="component" value="Unassembled WGS sequence"/>
</dbReference>
<reference evidence="2 3" key="1">
    <citation type="submission" date="2023-03" db="EMBL/GenBank/DDBJ databases">
        <title>High-quality genome of Scylla paramamosain provides insights in environmental adaptation.</title>
        <authorList>
            <person name="Zhang L."/>
        </authorList>
    </citation>
    <scope>NUCLEOTIDE SEQUENCE [LARGE SCALE GENOMIC DNA]</scope>
    <source>
        <strain evidence="2">LZ_2023a</strain>
        <tissue evidence="2">Muscle</tissue>
    </source>
</reference>
<dbReference type="AlphaFoldDB" id="A0AAW0UHQ2"/>
<organism evidence="2 3">
    <name type="scientific">Scylla paramamosain</name>
    <name type="common">Mud crab</name>
    <dbReference type="NCBI Taxonomy" id="85552"/>
    <lineage>
        <taxon>Eukaryota</taxon>
        <taxon>Metazoa</taxon>
        <taxon>Ecdysozoa</taxon>
        <taxon>Arthropoda</taxon>
        <taxon>Crustacea</taxon>
        <taxon>Multicrustacea</taxon>
        <taxon>Malacostraca</taxon>
        <taxon>Eumalacostraca</taxon>
        <taxon>Eucarida</taxon>
        <taxon>Decapoda</taxon>
        <taxon>Pleocyemata</taxon>
        <taxon>Brachyura</taxon>
        <taxon>Eubrachyura</taxon>
        <taxon>Portunoidea</taxon>
        <taxon>Portunidae</taxon>
        <taxon>Portuninae</taxon>
        <taxon>Scylla</taxon>
    </lineage>
</organism>
<feature type="compositionally biased region" description="Basic and acidic residues" evidence="1">
    <location>
        <begin position="322"/>
        <end position="345"/>
    </location>
</feature>
<accession>A0AAW0UHQ2</accession>
<gene>
    <name evidence="2" type="ORF">O3P69_003849</name>
</gene>
<feature type="region of interest" description="Disordered" evidence="1">
    <location>
        <begin position="316"/>
        <end position="351"/>
    </location>
</feature>
<sequence>MDARSKKLVASTDTGQYQSGLARRAVIGVRVDREKGEAWEAGEGGDGRLACRVIRAQVWTAGRCGRPGERRDHTRPRKKALLSSTAAEAVVGAFGGAATRNIDAATRAQQQVFAAAGMVSRGQQGSGSLTWLLVGAVSLVLVARVQPYPGYVERLPSVRRYPQTQQQQGPGESEPFAGTNNDYVEDDDDELGYSKKYAYDTLMAGREPDIFPYDQAEASNKNLQQILRSFRPVVGGTYPSDRVLPWDDLHELGLKGGRSAEDQLSAPDTSLTQLSFAKHRQKRERKWHCGLWMPICPFSGVSVRAWARNQGEMRVGSGVGNEDGREGRDMGGNERGIHEDGELMRMKGLAG</sequence>
<feature type="region of interest" description="Disordered" evidence="1">
    <location>
        <begin position="159"/>
        <end position="187"/>
    </location>
</feature>
<evidence type="ECO:0000313" key="3">
    <source>
        <dbReference type="Proteomes" id="UP001487740"/>
    </source>
</evidence>
<evidence type="ECO:0000256" key="1">
    <source>
        <dbReference type="SAM" id="MobiDB-lite"/>
    </source>
</evidence>
<keyword evidence="3" id="KW-1185">Reference proteome</keyword>
<protein>
    <submittedName>
        <fullName evidence="2">Uncharacterized protein</fullName>
    </submittedName>
</protein>
<dbReference type="EMBL" id="JARAKH010000012">
    <property type="protein sequence ID" value="KAK8398212.1"/>
    <property type="molecule type" value="Genomic_DNA"/>
</dbReference>